<feature type="region of interest" description="Disordered" evidence="6">
    <location>
        <begin position="78"/>
        <end position="102"/>
    </location>
</feature>
<feature type="domain" description="J" evidence="7">
    <location>
        <begin position="5"/>
        <end position="70"/>
    </location>
</feature>
<dbReference type="GO" id="GO:0042026">
    <property type="term" value="P:protein refolding"/>
    <property type="evidence" value="ECO:0007669"/>
    <property type="project" value="TreeGrafter"/>
</dbReference>
<evidence type="ECO:0000256" key="6">
    <source>
        <dbReference type="SAM" id="MobiDB-lite"/>
    </source>
</evidence>
<keyword evidence="9" id="KW-1185">Reference proteome</keyword>
<keyword evidence="2" id="KW-0677">Repeat</keyword>
<dbReference type="Pfam" id="PF00226">
    <property type="entry name" value="DnaJ"/>
    <property type="match status" value="1"/>
</dbReference>
<dbReference type="SUPFAM" id="SSF49493">
    <property type="entry name" value="HSP40/DnaJ peptide-binding domain"/>
    <property type="match status" value="2"/>
</dbReference>
<dbReference type="FunFam" id="2.60.260.20:FF:000005">
    <property type="entry name" value="Chaperone protein dnaJ 1, mitochondrial"/>
    <property type="match status" value="1"/>
</dbReference>
<dbReference type="GO" id="GO:0008270">
    <property type="term" value="F:zinc ion binding"/>
    <property type="evidence" value="ECO:0007669"/>
    <property type="project" value="UniProtKB-KW"/>
</dbReference>
<reference evidence="8 9" key="1">
    <citation type="submission" date="2020-08" db="EMBL/GenBank/DDBJ databases">
        <title>Genome sequence of Pedobacter roseus KACC 11594T.</title>
        <authorList>
            <person name="Hyun D.-W."/>
            <person name="Bae J.-W."/>
        </authorList>
    </citation>
    <scope>NUCLEOTIDE SEQUENCE [LARGE SCALE GENOMIC DNA]</scope>
    <source>
        <strain evidence="8 9">KACC 11594</strain>
    </source>
</reference>
<accession>A0A7G9QCD3</accession>
<dbReference type="Gene3D" id="1.10.287.110">
    <property type="entry name" value="DnaJ domain"/>
    <property type="match status" value="1"/>
</dbReference>
<dbReference type="InterPro" id="IPR018253">
    <property type="entry name" value="DnaJ_domain_CS"/>
</dbReference>
<name>A0A7G9QCD3_9SPHI</name>
<dbReference type="InterPro" id="IPR008971">
    <property type="entry name" value="HSP40/DnaJ_pept-bd"/>
</dbReference>
<evidence type="ECO:0000256" key="1">
    <source>
        <dbReference type="ARBA" id="ARBA00022723"/>
    </source>
</evidence>
<sequence>MDYIDYYKILDLKKDATAEDIKKAYRKLARKHHPDLNPNNEEANKKFQQINEANEVLSDPEKRKKYDKYGKDWQHADQLDAQQQQQRQYQSQGGGYGGGSSYSGGFSGDDFSDFFSSMFGGGGGRSSRNSPFKGQDYNADLQLNLLDAYTTHKQTLTVNGKQVRITIPAGVENGQKIKLPGYGAAGVNNGPPGDLFIKFNISDDPKFKRKGNDIYIQEEIDLYTAVLGGEKIVETLNGKVKLKVPEGTQPDATLRLKGKGFPVYKKENQFGDLYIKWLVKLPTNLNPEQKELFEKLSKF</sequence>
<dbReference type="RefSeq" id="WP_187591680.1">
    <property type="nucleotide sequence ID" value="NZ_CP060723.1"/>
</dbReference>
<dbReference type="PROSITE" id="PS50076">
    <property type="entry name" value="DNAJ_2"/>
    <property type="match status" value="1"/>
</dbReference>
<evidence type="ECO:0000313" key="9">
    <source>
        <dbReference type="Proteomes" id="UP000515806"/>
    </source>
</evidence>
<dbReference type="SMART" id="SM00271">
    <property type="entry name" value="DnaJ"/>
    <property type="match status" value="1"/>
</dbReference>
<dbReference type="Pfam" id="PF01556">
    <property type="entry name" value="DnaJ_C"/>
    <property type="match status" value="1"/>
</dbReference>
<organism evidence="8 9">
    <name type="scientific">Pedobacter roseus</name>
    <dbReference type="NCBI Taxonomy" id="336820"/>
    <lineage>
        <taxon>Bacteria</taxon>
        <taxon>Pseudomonadati</taxon>
        <taxon>Bacteroidota</taxon>
        <taxon>Sphingobacteriia</taxon>
        <taxon>Sphingobacteriales</taxon>
        <taxon>Sphingobacteriaceae</taxon>
        <taxon>Pedobacter</taxon>
    </lineage>
</organism>
<evidence type="ECO:0000256" key="3">
    <source>
        <dbReference type="ARBA" id="ARBA00022771"/>
    </source>
</evidence>
<dbReference type="SUPFAM" id="SSF46565">
    <property type="entry name" value="Chaperone J-domain"/>
    <property type="match status" value="1"/>
</dbReference>
<evidence type="ECO:0000259" key="7">
    <source>
        <dbReference type="PROSITE" id="PS50076"/>
    </source>
</evidence>
<dbReference type="Gene3D" id="2.60.260.20">
    <property type="entry name" value="Urease metallochaperone UreE, N-terminal domain"/>
    <property type="match status" value="2"/>
</dbReference>
<dbReference type="InterPro" id="IPR002939">
    <property type="entry name" value="DnaJ_C"/>
</dbReference>
<dbReference type="EMBL" id="CP060723">
    <property type="protein sequence ID" value="QNN41008.1"/>
    <property type="molecule type" value="Genomic_DNA"/>
</dbReference>
<keyword evidence="4" id="KW-0862">Zinc</keyword>
<dbReference type="CDD" id="cd06257">
    <property type="entry name" value="DnaJ"/>
    <property type="match status" value="1"/>
</dbReference>
<proteinExistence type="predicted"/>
<gene>
    <name evidence="8" type="ORF">H9L23_18055</name>
</gene>
<dbReference type="Proteomes" id="UP000515806">
    <property type="component" value="Chromosome"/>
</dbReference>
<evidence type="ECO:0000256" key="2">
    <source>
        <dbReference type="ARBA" id="ARBA00022737"/>
    </source>
</evidence>
<dbReference type="PROSITE" id="PS00636">
    <property type="entry name" value="DNAJ_1"/>
    <property type="match status" value="1"/>
</dbReference>
<evidence type="ECO:0000313" key="8">
    <source>
        <dbReference type="EMBL" id="QNN41008.1"/>
    </source>
</evidence>
<dbReference type="PANTHER" id="PTHR43096:SF52">
    <property type="entry name" value="DNAJ HOMOLOG 1, MITOCHONDRIAL-RELATED"/>
    <property type="match status" value="1"/>
</dbReference>
<keyword evidence="3" id="KW-0863">Zinc-finger</keyword>
<keyword evidence="5" id="KW-0143">Chaperone</keyword>
<dbReference type="InterPro" id="IPR001623">
    <property type="entry name" value="DnaJ_domain"/>
</dbReference>
<evidence type="ECO:0000256" key="4">
    <source>
        <dbReference type="ARBA" id="ARBA00022833"/>
    </source>
</evidence>
<keyword evidence="1" id="KW-0479">Metal-binding</keyword>
<feature type="compositionally biased region" description="Gly residues" evidence="6">
    <location>
        <begin position="92"/>
        <end position="102"/>
    </location>
</feature>
<dbReference type="GO" id="GO:0005737">
    <property type="term" value="C:cytoplasm"/>
    <property type="evidence" value="ECO:0007669"/>
    <property type="project" value="TreeGrafter"/>
</dbReference>
<protein>
    <submittedName>
        <fullName evidence="8">J domain-containing protein</fullName>
    </submittedName>
</protein>
<dbReference type="KEGG" id="proe:H9L23_18055"/>
<dbReference type="CDD" id="cd10747">
    <property type="entry name" value="DnaJ_C"/>
    <property type="match status" value="1"/>
</dbReference>
<evidence type="ECO:0000256" key="5">
    <source>
        <dbReference type="ARBA" id="ARBA00023186"/>
    </source>
</evidence>
<dbReference type="InterPro" id="IPR036869">
    <property type="entry name" value="J_dom_sf"/>
</dbReference>
<dbReference type="AlphaFoldDB" id="A0A7G9QCD3"/>
<dbReference type="PANTHER" id="PTHR43096">
    <property type="entry name" value="DNAJ HOMOLOG 1, MITOCHONDRIAL-RELATED"/>
    <property type="match status" value="1"/>
</dbReference>
<feature type="compositionally biased region" description="Low complexity" evidence="6">
    <location>
        <begin position="82"/>
        <end position="91"/>
    </location>
</feature>
<dbReference type="PRINTS" id="PR00625">
    <property type="entry name" value="JDOMAIN"/>
</dbReference>
<dbReference type="GO" id="GO:0051082">
    <property type="term" value="F:unfolded protein binding"/>
    <property type="evidence" value="ECO:0007669"/>
    <property type="project" value="InterPro"/>
</dbReference>